<evidence type="ECO:0000259" key="2">
    <source>
        <dbReference type="Pfam" id="PF07589"/>
    </source>
</evidence>
<dbReference type="RefSeq" id="WP_100918973.1">
    <property type="nucleotide sequence ID" value="NZ_CP020370.1"/>
</dbReference>
<protein>
    <recommendedName>
        <fullName evidence="2">Ice-binding protein C-terminal domain-containing protein</fullName>
    </recommendedName>
</protein>
<organism evidence="3 4">
    <name type="scientific">Candidatus Thiodictyon syntrophicum</name>
    <dbReference type="NCBI Taxonomy" id="1166950"/>
    <lineage>
        <taxon>Bacteria</taxon>
        <taxon>Pseudomonadati</taxon>
        <taxon>Pseudomonadota</taxon>
        <taxon>Gammaproteobacteria</taxon>
        <taxon>Chromatiales</taxon>
        <taxon>Chromatiaceae</taxon>
        <taxon>Thiodictyon</taxon>
    </lineage>
</organism>
<dbReference type="Pfam" id="PF07589">
    <property type="entry name" value="PEP-CTERM"/>
    <property type="match status" value="1"/>
</dbReference>
<keyword evidence="4" id="KW-1185">Reference proteome</keyword>
<dbReference type="InterPro" id="IPR008965">
    <property type="entry name" value="CBM2/CBM3_carb-bd_dom_sf"/>
</dbReference>
<reference evidence="3 4" key="1">
    <citation type="submission" date="2017-03" db="EMBL/GenBank/DDBJ databases">
        <title>Complete genome sequence of Candidatus 'Thiodictyon syntrophicum' sp. nov. strain Cad16T, a photolithoautotroph purple sulfur bacterium isolated from an alpine meromictic lake.</title>
        <authorList>
            <person name="Luedin S.M."/>
            <person name="Pothier J.F."/>
            <person name="Danza F."/>
            <person name="Storelli N."/>
            <person name="Wittwer M."/>
            <person name="Tonolla M."/>
        </authorList>
    </citation>
    <scope>NUCLEOTIDE SEQUENCE [LARGE SCALE GENOMIC DNA]</scope>
    <source>
        <strain evidence="3 4">Cad16T</strain>
    </source>
</reference>
<evidence type="ECO:0000313" key="4">
    <source>
        <dbReference type="Proteomes" id="UP000232638"/>
    </source>
</evidence>
<dbReference type="AlphaFoldDB" id="A0A2K8U6H3"/>
<feature type="domain" description="Ice-binding protein C-terminal" evidence="2">
    <location>
        <begin position="182"/>
        <end position="204"/>
    </location>
</feature>
<feature type="signal peptide" evidence="1">
    <location>
        <begin position="1"/>
        <end position="22"/>
    </location>
</feature>
<dbReference type="Gene3D" id="2.60.40.680">
    <property type="match status" value="1"/>
</dbReference>
<dbReference type="EMBL" id="CP020370">
    <property type="protein sequence ID" value="AUB81198.1"/>
    <property type="molecule type" value="Genomic_DNA"/>
</dbReference>
<name>A0A2K8U6H3_9GAMM</name>
<dbReference type="SUPFAM" id="SSF49384">
    <property type="entry name" value="Carbohydrate-binding domain"/>
    <property type="match status" value="1"/>
</dbReference>
<evidence type="ECO:0000256" key="1">
    <source>
        <dbReference type="SAM" id="SignalP"/>
    </source>
</evidence>
<proteinExistence type="predicted"/>
<accession>A0A2K8U6H3</accession>
<feature type="chain" id="PRO_5014817222" description="Ice-binding protein C-terminal domain-containing protein" evidence="1">
    <location>
        <begin position="23"/>
        <end position="217"/>
    </location>
</feature>
<gene>
    <name evidence="3" type="ORF">THSYN_09705</name>
</gene>
<keyword evidence="1" id="KW-0732">Signal</keyword>
<dbReference type="Proteomes" id="UP000232638">
    <property type="component" value="Chromosome"/>
</dbReference>
<dbReference type="OrthoDB" id="7061788at2"/>
<dbReference type="InterPro" id="IPR013424">
    <property type="entry name" value="Ice-binding_C"/>
</dbReference>
<dbReference type="GO" id="GO:0030246">
    <property type="term" value="F:carbohydrate binding"/>
    <property type="evidence" value="ECO:0007669"/>
    <property type="project" value="InterPro"/>
</dbReference>
<evidence type="ECO:0000313" key="3">
    <source>
        <dbReference type="EMBL" id="AUB81198.1"/>
    </source>
</evidence>
<sequence length="217" mass="21556">MNSLLRPLFGAVLAGTALTASAFPLLSLTASPATVSVGAIVNIELLVSGLGDHTAPSLGAFDVIIAFNPALLSPAGVAFDTGLGDPNASPPEAYPSADTSVAGTIHLINTSLLEANAANCIFCLPPYLDDLQGSAFRLATLTFTGDSPGTTVMSLTINALADAQGEALDTNIQGTAVTVVGTPEPGSLMLFALGCAGLSGFARRGGGARGKIAALDG</sequence>
<dbReference type="NCBIfam" id="TIGR02595">
    <property type="entry name" value="PEP_CTERM"/>
    <property type="match status" value="1"/>
</dbReference>
<dbReference type="KEGG" id="tsy:THSYN_09705"/>